<dbReference type="KEGG" id="vg:22109837"/>
<protein>
    <submittedName>
        <fullName evidence="1">Uncharacterized protein</fullName>
    </submittedName>
</protein>
<dbReference type="RefSeq" id="YP_009100077.1">
    <property type="nucleotide sequence ID" value="NC_025431.1"/>
</dbReference>
<organism evidence="1 2">
    <name type="scientific">Mesorhizobium phage vB_MloP_Lo5R7ANS</name>
    <dbReference type="NCBI Taxonomy" id="1527771"/>
    <lineage>
        <taxon>Viruses</taxon>
        <taxon>Duplodnaviria</taxon>
        <taxon>Heunggongvirae</taxon>
        <taxon>Uroviricota</taxon>
        <taxon>Caudoviricetes</taxon>
        <taxon>Autographivirales</taxon>
        <taxon>Pairvirus</taxon>
        <taxon>Pairvirus Lo5R7ANS</taxon>
    </lineage>
</organism>
<evidence type="ECO:0000313" key="2">
    <source>
        <dbReference type="Proteomes" id="UP000201609"/>
    </source>
</evidence>
<dbReference type="EMBL" id="KM199771">
    <property type="protein sequence ID" value="AIK68500.1"/>
    <property type="molecule type" value="Genomic_DNA"/>
</dbReference>
<evidence type="ECO:0000313" key="1">
    <source>
        <dbReference type="EMBL" id="AIK68500.1"/>
    </source>
</evidence>
<accession>A0A076YM60</accession>
<reference evidence="1 2" key="1">
    <citation type="submission" date="2014-07" db="EMBL/GenBank/DDBJ databases">
        <title>Genomic characterization of two T7-like Mesorhizobium loti phages vB_MloP_Lo5R7ANS and vB_MloP_Cp1R7ANS-C2.</title>
        <authorList>
            <person name="Halmillawewa A.P."/>
            <person name="Perry B."/>
            <person name="Gavard R."/>
            <person name="Yost C.K."/>
            <person name="Hynes M.F."/>
        </authorList>
    </citation>
    <scope>NUCLEOTIDE SEQUENCE [LARGE SCALE GENOMIC DNA]</scope>
</reference>
<proteinExistence type="predicted"/>
<gene>
    <name evidence="1" type="ORF">Lo5R7ANS_30</name>
</gene>
<sequence length="49" mass="5639">MKRLTDADRLSLLRYQLVLSVGRQLGKSLLTTEMVKHQLQQFQNTPPQG</sequence>
<keyword evidence="2" id="KW-1185">Reference proteome</keyword>
<dbReference type="GeneID" id="22109837"/>
<dbReference type="Proteomes" id="UP000201609">
    <property type="component" value="Segment"/>
</dbReference>
<name>A0A076YM60_9CAUD</name>